<feature type="chain" id="PRO_5002525853" description="Peptidase S33 tripeptidyl aminopeptidase-like C-terminal domain-containing protein" evidence="3">
    <location>
        <begin position="23"/>
        <end position="547"/>
    </location>
</feature>
<feature type="domain" description="AB hydrolase-1" evidence="4">
    <location>
        <begin position="102"/>
        <end position="237"/>
    </location>
</feature>
<dbReference type="Gene3D" id="3.40.50.1820">
    <property type="entry name" value="alpha/beta hydrolase"/>
    <property type="match status" value="1"/>
</dbReference>
<keyword evidence="3" id="KW-0732">Signal</keyword>
<protein>
    <recommendedName>
        <fullName evidence="8">Peptidase S33 tripeptidyl aminopeptidase-like C-terminal domain-containing protein</fullName>
    </recommendedName>
</protein>
<evidence type="ECO:0000259" key="5">
    <source>
        <dbReference type="Pfam" id="PF08386"/>
    </source>
</evidence>
<evidence type="ECO:0000256" key="3">
    <source>
        <dbReference type="SAM" id="SignalP"/>
    </source>
</evidence>
<dbReference type="SUPFAM" id="SSF53474">
    <property type="entry name" value="alpha/beta-Hydrolases"/>
    <property type="match status" value="1"/>
</dbReference>
<dbReference type="GO" id="GO:0016787">
    <property type="term" value="F:hydrolase activity"/>
    <property type="evidence" value="ECO:0007669"/>
    <property type="project" value="UniProtKB-KW"/>
</dbReference>
<keyword evidence="2" id="KW-0378">Hydrolase</keyword>
<dbReference type="Pfam" id="PF08386">
    <property type="entry name" value="Abhydrolase_4"/>
    <property type="match status" value="1"/>
</dbReference>
<accession>A0A0F7ZKJ7</accession>
<dbReference type="InterPro" id="IPR013595">
    <property type="entry name" value="Pept_S33_TAP-like_C"/>
</dbReference>
<reference evidence="6 7" key="1">
    <citation type="journal article" date="2014" name="Genome Biol. Evol.">
        <title>Comparative genomics and transcriptomics analyses reveal divergent lifestyle features of nematode endoparasitic fungus Hirsutella minnesotensis.</title>
        <authorList>
            <person name="Lai Y."/>
            <person name="Liu K."/>
            <person name="Zhang X."/>
            <person name="Zhang X."/>
            <person name="Li K."/>
            <person name="Wang N."/>
            <person name="Shu C."/>
            <person name="Wu Y."/>
            <person name="Wang C."/>
            <person name="Bushley K.E."/>
            <person name="Xiang M."/>
            <person name="Liu X."/>
        </authorList>
    </citation>
    <scope>NUCLEOTIDE SEQUENCE [LARGE SCALE GENOMIC DNA]</scope>
    <source>
        <strain evidence="6 7">3608</strain>
    </source>
</reference>
<gene>
    <name evidence="6" type="ORF">HIM_05237</name>
</gene>
<evidence type="ECO:0000313" key="6">
    <source>
        <dbReference type="EMBL" id="KJZ75311.1"/>
    </source>
</evidence>
<dbReference type="InterPro" id="IPR051601">
    <property type="entry name" value="Serine_prot/Carboxylest_S33"/>
</dbReference>
<evidence type="ECO:0000256" key="1">
    <source>
        <dbReference type="ARBA" id="ARBA00010088"/>
    </source>
</evidence>
<dbReference type="PANTHER" id="PTHR43248:SF25">
    <property type="entry name" value="AB HYDROLASE-1 DOMAIN-CONTAINING PROTEIN-RELATED"/>
    <property type="match status" value="1"/>
</dbReference>
<dbReference type="Pfam" id="PF00561">
    <property type="entry name" value="Abhydrolase_1"/>
    <property type="match status" value="1"/>
</dbReference>
<dbReference type="Proteomes" id="UP000054481">
    <property type="component" value="Unassembled WGS sequence"/>
</dbReference>
<organism evidence="6 7">
    <name type="scientific">Hirsutella minnesotensis 3608</name>
    <dbReference type="NCBI Taxonomy" id="1043627"/>
    <lineage>
        <taxon>Eukaryota</taxon>
        <taxon>Fungi</taxon>
        <taxon>Dikarya</taxon>
        <taxon>Ascomycota</taxon>
        <taxon>Pezizomycotina</taxon>
        <taxon>Sordariomycetes</taxon>
        <taxon>Hypocreomycetidae</taxon>
        <taxon>Hypocreales</taxon>
        <taxon>Ophiocordycipitaceae</taxon>
        <taxon>Hirsutella</taxon>
    </lineage>
</organism>
<feature type="signal peptide" evidence="3">
    <location>
        <begin position="1"/>
        <end position="22"/>
    </location>
</feature>
<dbReference type="OrthoDB" id="425534at2759"/>
<dbReference type="InterPro" id="IPR029058">
    <property type="entry name" value="AB_hydrolase_fold"/>
</dbReference>
<evidence type="ECO:0000259" key="4">
    <source>
        <dbReference type="Pfam" id="PF00561"/>
    </source>
</evidence>
<name>A0A0F7ZKJ7_9HYPO</name>
<evidence type="ECO:0000313" key="7">
    <source>
        <dbReference type="Proteomes" id="UP000054481"/>
    </source>
</evidence>
<sequence>MIGLAALARLSSLLALANVVSAANSTIKWGPCTEKYTSSIPIDCGRHVVPLDHTEPESSPKISLDMVRVPALSKPAKGSIFLNFGGPGLEAKQTLVLLGSVLQALSGGRYNLIAFDPRGTGKTIPFTCYDGTFLTQSLLADPINLSGQDEVAQGKLWTRGTIVANICAEKHNVTGTMIGTPSVARDIVSAAEALGEDGLVRYWGFSYGTTLGATLVSMFPDKVDKVILDGVQNPHEYYNEYADFEEWTQSDQVFSGIFKACAANPGICSLARPGKSAADLERSVWELLERLRTRPVAVGTLVFDDNVLRNIVAQALYTTTSWKNLTDIIDMLMTDNVNERAILETVGGPSLVSVDDLQATVNKTMAVPMALAGIHCLDRAARPGTYEKLRPSLRRLFKTSRIMGGAGSQTSVVCAQWKLEPKERYTGDFNVRPRRPVLIIGNTYDGHTPIASAHNVSAGFKDSVVLEVNGYGHTSINLPSLCSLKTLSSYWLNGTLPKPGTVCAVDSPPFSNVTWLDVILRSTGKGKRSLQAKRWEQPVALKPWKMS</sequence>
<keyword evidence="7" id="KW-1185">Reference proteome</keyword>
<evidence type="ECO:0008006" key="8">
    <source>
        <dbReference type="Google" id="ProtNLM"/>
    </source>
</evidence>
<evidence type="ECO:0000256" key="2">
    <source>
        <dbReference type="ARBA" id="ARBA00022801"/>
    </source>
</evidence>
<comment type="similarity">
    <text evidence="1">Belongs to the peptidase S33 family.</text>
</comment>
<proteinExistence type="inferred from homology"/>
<dbReference type="PANTHER" id="PTHR43248">
    <property type="entry name" value="2-SUCCINYL-6-HYDROXY-2,4-CYCLOHEXADIENE-1-CARBOXYLATE SYNTHASE"/>
    <property type="match status" value="1"/>
</dbReference>
<dbReference type="InterPro" id="IPR000073">
    <property type="entry name" value="AB_hydrolase_1"/>
</dbReference>
<feature type="domain" description="Peptidase S33 tripeptidyl aminopeptidase-like C-terminal" evidence="5">
    <location>
        <begin position="407"/>
        <end position="503"/>
    </location>
</feature>
<dbReference type="EMBL" id="KQ030518">
    <property type="protein sequence ID" value="KJZ75311.1"/>
    <property type="molecule type" value="Genomic_DNA"/>
</dbReference>
<dbReference type="AlphaFoldDB" id="A0A0F7ZKJ7"/>